<dbReference type="AlphaFoldDB" id="A0A084FXQ8"/>
<evidence type="ECO:0000313" key="3">
    <source>
        <dbReference type="Proteomes" id="UP000028545"/>
    </source>
</evidence>
<dbReference type="Proteomes" id="UP000028545">
    <property type="component" value="Unassembled WGS sequence"/>
</dbReference>
<accession>A0A084FXQ8</accession>
<proteinExistence type="predicted"/>
<protein>
    <submittedName>
        <fullName evidence="2">Uncharacterized protein</fullName>
    </submittedName>
</protein>
<name>A0A084FXQ8_PSEDA</name>
<gene>
    <name evidence="2" type="ORF">SAPIO_CDS8815</name>
</gene>
<comment type="caution">
    <text evidence="2">The sequence shown here is derived from an EMBL/GenBank/DDBJ whole genome shotgun (WGS) entry which is preliminary data.</text>
</comment>
<dbReference type="EMBL" id="JOWA01000132">
    <property type="protein sequence ID" value="KEZ39870.1"/>
    <property type="molecule type" value="Genomic_DNA"/>
</dbReference>
<feature type="signal peptide" evidence="1">
    <location>
        <begin position="1"/>
        <end position="19"/>
    </location>
</feature>
<evidence type="ECO:0000313" key="2">
    <source>
        <dbReference type="EMBL" id="KEZ39870.1"/>
    </source>
</evidence>
<dbReference type="HOGENOM" id="CLU_179452_0_0_1"/>
<keyword evidence="1" id="KW-0732">Signal</keyword>
<keyword evidence="3" id="KW-1185">Reference proteome</keyword>
<evidence type="ECO:0000256" key="1">
    <source>
        <dbReference type="SAM" id="SignalP"/>
    </source>
</evidence>
<dbReference type="RefSeq" id="XP_016639669.1">
    <property type="nucleotide sequence ID" value="XM_016790366.1"/>
</dbReference>
<dbReference type="VEuPathDB" id="FungiDB:SAPIO_CDS8815"/>
<sequence>MKLSTVLLAATALVGTSSAYKISVYSKDNYQGTQKSWSSNGSHSVGFTVKSWIWESSLGDGCCVAFCKGSTNVGRYCGSARKPVSSAGVNKVVTGCGSAVLNC</sequence>
<dbReference type="GeneID" id="27727887"/>
<reference evidence="2 3" key="1">
    <citation type="journal article" date="2014" name="Genome Announc.">
        <title>Draft genome sequence of the pathogenic fungus Scedosporium apiospermum.</title>
        <authorList>
            <person name="Vandeputte P."/>
            <person name="Ghamrawi S."/>
            <person name="Rechenmann M."/>
            <person name="Iltis A."/>
            <person name="Giraud S."/>
            <person name="Fleury M."/>
            <person name="Thornton C."/>
            <person name="Delhaes L."/>
            <person name="Meyer W."/>
            <person name="Papon N."/>
            <person name="Bouchara J.P."/>
        </authorList>
    </citation>
    <scope>NUCLEOTIDE SEQUENCE [LARGE SCALE GENOMIC DNA]</scope>
    <source>
        <strain evidence="2 3">IHEM 14462</strain>
    </source>
</reference>
<organism evidence="2 3">
    <name type="scientific">Pseudallescheria apiosperma</name>
    <name type="common">Scedosporium apiospermum</name>
    <dbReference type="NCBI Taxonomy" id="563466"/>
    <lineage>
        <taxon>Eukaryota</taxon>
        <taxon>Fungi</taxon>
        <taxon>Dikarya</taxon>
        <taxon>Ascomycota</taxon>
        <taxon>Pezizomycotina</taxon>
        <taxon>Sordariomycetes</taxon>
        <taxon>Hypocreomycetidae</taxon>
        <taxon>Microascales</taxon>
        <taxon>Microascaceae</taxon>
        <taxon>Scedosporium</taxon>
    </lineage>
</organism>
<dbReference type="OMA" id="TCCAGFC"/>
<dbReference type="OrthoDB" id="3645652at2759"/>
<dbReference type="KEGG" id="sapo:SAPIO_CDS8815"/>
<feature type="chain" id="PRO_5001774953" evidence="1">
    <location>
        <begin position="20"/>
        <end position="103"/>
    </location>
</feature>